<organism evidence="2 3">
    <name type="scientific">Helicobacter trogontum</name>
    <dbReference type="NCBI Taxonomy" id="50960"/>
    <lineage>
        <taxon>Bacteria</taxon>
        <taxon>Pseudomonadati</taxon>
        <taxon>Campylobacterota</taxon>
        <taxon>Epsilonproteobacteria</taxon>
        <taxon>Campylobacterales</taxon>
        <taxon>Helicobacteraceae</taxon>
        <taxon>Helicobacter</taxon>
    </lineage>
</organism>
<dbReference type="Proteomes" id="UP000029861">
    <property type="component" value="Unassembled WGS sequence"/>
</dbReference>
<dbReference type="EMBL" id="JRPK02000063">
    <property type="protein sequence ID" value="TLD94277.1"/>
    <property type="molecule type" value="Genomic_DNA"/>
</dbReference>
<proteinExistence type="predicted"/>
<accession>A0A4U8T6K7</accession>
<comment type="caution">
    <text evidence="2">The sequence shown here is derived from an EMBL/GenBank/DDBJ whole genome shotgun (WGS) entry which is preliminary data.</text>
</comment>
<sequence>MRKVLIKTANKQNKTAVKRTNDNGRGKQMSIVAKKVMSYKDIRMSANIQASNPKTSQSIKIAKITRTI</sequence>
<feature type="region of interest" description="Disordered" evidence="1">
    <location>
        <begin position="1"/>
        <end position="23"/>
    </location>
</feature>
<protein>
    <submittedName>
        <fullName evidence="2">Uncharacterized protein</fullName>
    </submittedName>
</protein>
<name>A0A4U8T6K7_9HELI</name>
<reference evidence="2 3" key="1">
    <citation type="journal article" date="2014" name="Genome Announc.">
        <title>Draft genome sequences of eight enterohepatic helicobacter species isolated from both laboratory and wild rodents.</title>
        <authorList>
            <person name="Sheh A."/>
            <person name="Shen Z."/>
            <person name="Fox J.G."/>
        </authorList>
    </citation>
    <scope>NUCLEOTIDE SEQUENCE [LARGE SCALE GENOMIC DNA]</scope>
    <source>
        <strain evidence="2 3">ATCC 49310</strain>
    </source>
</reference>
<gene>
    <name evidence="2" type="ORF">LS80_010190</name>
</gene>
<dbReference type="RefSeq" id="WP_034323801.1">
    <property type="nucleotide sequence ID" value="NZ_FZNF01000060.1"/>
</dbReference>
<evidence type="ECO:0000313" key="3">
    <source>
        <dbReference type="Proteomes" id="UP000029861"/>
    </source>
</evidence>
<dbReference type="AlphaFoldDB" id="A0A4U8T6K7"/>
<evidence type="ECO:0000313" key="2">
    <source>
        <dbReference type="EMBL" id="TLD94277.1"/>
    </source>
</evidence>
<evidence type="ECO:0000256" key="1">
    <source>
        <dbReference type="SAM" id="MobiDB-lite"/>
    </source>
</evidence>